<dbReference type="Proteomes" id="UP000834106">
    <property type="component" value="Chromosome 2"/>
</dbReference>
<evidence type="ECO:0000313" key="2">
    <source>
        <dbReference type="Proteomes" id="UP000834106"/>
    </source>
</evidence>
<keyword evidence="2" id="KW-1185">Reference proteome</keyword>
<name>A0AAD1YX26_9LAMI</name>
<proteinExistence type="predicted"/>
<evidence type="ECO:0000313" key="1">
    <source>
        <dbReference type="EMBL" id="CAI9756367.1"/>
    </source>
</evidence>
<sequence>MCSNGVLEEILMIANSFCAQILTALTEYHSLLRVRSTGQSIQHTLRAIVFDFENHSVTTDAIRFIGAISSGAPSSGAKKGAVDAADYAGWFCVVASGDFFGFDAVRIADFFYWVHSDALGSWIGYGSVLCWGGLEPLNDRSSYFVPWVCSSFAKKVILPGNFCEAF</sequence>
<dbReference type="EMBL" id="OU503037">
    <property type="protein sequence ID" value="CAI9756367.1"/>
    <property type="molecule type" value="Genomic_DNA"/>
</dbReference>
<reference evidence="1" key="1">
    <citation type="submission" date="2023-05" db="EMBL/GenBank/DDBJ databases">
        <authorList>
            <person name="Huff M."/>
        </authorList>
    </citation>
    <scope>NUCLEOTIDE SEQUENCE</scope>
</reference>
<dbReference type="AlphaFoldDB" id="A0AAD1YX26"/>
<gene>
    <name evidence="1" type="ORF">FPE_LOCUS3797</name>
</gene>
<protein>
    <submittedName>
        <fullName evidence="1">Uncharacterized protein</fullName>
    </submittedName>
</protein>
<accession>A0AAD1YX26</accession>
<organism evidence="1 2">
    <name type="scientific">Fraxinus pennsylvanica</name>
    <dbReference type="NCBI Taxonomy" id="56036"/>
    <lineage>
        <taxon>Eukaryota</taxon>
        <taxon>Viridiplantae</taxon>
        <taxon>Streptophyta</taxon>
        <taxon>Embryophyta</taxon>
        <taxon>Tracheophyta</taxon>
        <taxon>Spermatophyta</taxon>
        <taxon>Magnoliopsida</taxon>
        <taxon>eudicotyledons</taxon>
        <taxon>Gunneridae</taxon>
        <taxon>Pentapetalae</taxon>
        <taxon>asterids</taxon>
        <taxon>lamiids</taxon>
        <taxon>Lamiales</taxon>
        <taxon>Oleaceae</taxon>
        <taxon>Oleeae</taxon>
        <taxon>Fraxinus</taxon>
    </lineage>
</organism>